<sequence>MDEANLERWRALILQPIAVMKPVNTLTVQIGEGLPVFGQRQHPGLEAPLLRGRGRLRVDITTTYNLSHDGIEDQTVGIIDILIACQPTLDRLPEQPVEPMDGVLALAAVAQRC</sequence>
<comment type="caution">
    <text evidence="1">The sequence shown here is derived from an EMBL/GenBank/DDBJ whole genome shotgun (WGS) entry which is preliminary data.</text>
</comment>
<dbReference type="Proteomes" id="UP000231259">
    <property type="component" value="Unassembled WGS sequence"/>
</dbReference>
<dbReference type="EMBL" id="AWWI01000116">
    <property type="protein sequence ID" value="PIL19005.1"/>
    <property type="molecule type" value="Genomic_DNA"/>
</dbReference>
<protein>
    <submittedName>
        <fullName evidence="1">Uncharacterized protein</fullName>
    </submittedName>
</protein>
<evidence type="ECO:0000313" key="2">
    <source>
        <dbReference type="Proteomes" id="UP000231259"/>
    </source>
</evidence>
<keyword evidence="2" id="KW-1185">Reference proteome</keyword>
<dbReference type="AlphaFoldDB" id="A0A2G8RBQ5"/>
<reference evidence="1 2" key="1">
    <citation type="submission" date="2013-09" db="EMBL/GenBank/DDBJ databases">
        <title>Genome sequencing of Phaeobacter antarcticus sp. nov. SM1211.</title>
        <authorList>
            <person name="Zhang X.-Y."/>
            <person name="Liu C."/>
            <person name="Chen X.-L."/>
            <person name="Xie B.-B."/>
            <person name="Qin Q.-L."/>
            <person name="Rong J.-C."/>
            <person name="Zhang Y.-Z."/>
        </authorList>
    </citation>
    <scope>NUCLEOTIDE SEQUENCE [LARGE SCALE GENOMIC DNA]</scope>
    <source>
        <strain evidence="1 2">SM1211</strain>
    </source>
</reference>
<proteinExistence type="predicted"/>
<organism evidence="1 2">
    <name type="scientific">Puniceibacterium antarcticum</name>
    <dbReference type="NCBI Taxonomy" id="1206336"/>
    <lineage>
        <taxon>Bacteria</taxon>
        <taxon>Pseudomonadati</taxon>
        <taxon>Pseudomonadota</taxon>
        <taxon>Alphaproteobacteria</taxon>
        <taxon>Rhodobacterales</taxon>
        <taxon>Paracoccaceae</taxon>
        <taxon>Puniceibacterium</taxon>
    </lineage>
</organism>
<gene>
    <name evidence="1" type="ORF">P775_16715</name>
</gene>
<name>A0A2G8RBQ5_9RHOB</name>
<evidence type="ECO:0000313" key="1">
    <source>
        <dbReference type="EMBL" id="PIL19005.1"/>
    </source>
</evidence>
<accession>A0A2G8RBQ5</accession>